<proteinExistence type="predicted"/>
<name>A0ACC0BQ60_CATRO</name>
<evidence type="ECO:0000313" key="2">
    <source>
        <dbReference type="Proteomes" id="UP001060085"/>
    </source>
</evidence>
<sequence>MEKSLQNSYEDDEELEASSRRTCSAAEKDLGTRLISASELNRDGNGATPEEVAAAAASASSAAIAHHNSVGCAKYKLMSPAKLPISRSPCTLTIPPGLSPTSFLESPVLLSNIKPEPSPTTGSFSLSQLMQGSRDTVALSMVSNCSGVDASNDPRAASFEFQFHRGPVAASGPLGSMVSSGINQQHSKQPVPVQDDGIPQALANSSLVNCEMSVSRPATMNISTTSATAAMDSDVQNQRGHPNISGQASHSDNKETTSSITSDRSSDDGYNWRKYGQKLVKGSEFPRSYYKCTYPNCEVKKIFERSPDGQITEIVYKGSHDHPKPQPSRRFTPGALMSIQEEKFDRDSSFTGQEDKSNINAQNSIIEPNSTPVPSPQENDDGLDAAAAPCANDEIDEDDPFSKRRKLDGAVDITPVVKPIREPRVVVQTVSEVDILDDGYRWRKYGQKVVRGNPNPRSYYKCTNAGCPVRKHVERASHDPKAVITTYEGKHNHNVPTARNSSHEMAGPPPPTMSGISRMRPEDNDRISLDLGVGMSYGSTTDSRTNGQLNMLDQEPIRGQVPPGSAPGRMMVQASPFSACYGVVNGGSMTLYGSRENLVQNGSGFETAPLQPSNQCQQNLGRVLLGP</sequence>
<organism evidence="1 2">
    <name type="scientific">Catharanthus roseus</name>
    <name type="common">Madagascar periwinkle</name>
    <name type="synonym">Vinca rosea</name>
    <dbReference type="NCBI Taxonomy" id="4058"/>
    <lineage>
        <taxon>Eukaryota</taxon>
        <taxon>Viridiplantae</taxon>
        <taxon>Streptophyta</taxon>
        <taxon>Embryophyta</taxon>
        <taxon>Tracheophyta</taxon>
        <taxon>Spermatophyta</taxon>
        <taxon>Magnoliopsida</taxon>
        <taxon>eudicotyledons</taxon>
        <taxon>Gunneridae</taxon>
        <taxon>Pentapetalae</taxon>
        <taxon>asterids</taxon>
        <taxon>lamiids</taxon>
        <taxon>Gentianales</taxon>
        <taxon>Apocynaceae</taxon>
        <taxon>Rauvolfioideae</taxon>
        <taxon>Vinceae</taxon>
        <taxon>Catharanthinae</taxon>
        <taxon>Catharanthus</taxon>
    </lineage>
</organism>
<gene>
    <name evidence="1" type="ORF">M9H77_15088</name>
</gene>
<protein>
    <submittedName>
        <fullName evidence="1">Uncharacterized protein</fullName>
    </submittedName>
</protein>
<reference evidence="2" key="1">
    <citation type="journal article" date="2023" name="Nat. Plants">
        <title>Single-cell RNA sequencing provides a high-resolution roadmap for understanding the multicellular compartmentation of specialized metabolism.</title>
        <authorList>
            <person name="Sun S."/>
            <person name="Shen X."/>
            <person name="Li Y."/>
            <person name="Li Y."/>
            <person name="Wang S."/>
            <person name="Li R."/>
            <person name="Zhang H."/>
            <person name="Shen G."/>
            <person name="Guo B."/>
            <person name="Wei J."/>
            <person name="Xu J."/>
            <person name="St-Pierre B."/>
            <person name="Chen S."/>
            <person name="Sun C."/>
        </authorList>
    </citation>
    <scope>NUCLEOTIDE SEQUENCE [LARGE SCALE GENOMIC DNA]</scope>
</reference>
<keyword evidence="2" id="KW-1185">Reference proteome</keyword>
<dbReference type="Proteomes" id="UP001060085">
    <property type="component" value="Linkage Group LG03"/>
</dbReference>
<comment type="caution">
    <text evidence="1">The sequence shown here is derived from an EMBL/GenBank/DDBJ whole genome shotgun (WGS) entry which is preliminary data.</text>
</comment>
<dbReference type="EMBL" id="CM044703">
    <property type="protein sequence ID" value="KAI5674724.1"/>
    <property type="molecule type" value="Genomic_DNA"/>
</dbReference>
<evidence type="ECO:0000313" key="1">
    <source>
        <dbReference type="EMBL" id="KAI5674724.1"/>
    </source>
</evidence>
<accession>A0ACC0BQ60</accession>